<dbReference type="RefSeq" id="WP_157917406.1">
    <property type="nucleotide sequence ID" value="NZ_LT907975.1"/>
</dbReference>
<protein>
    <submittedName>
        <fullName evidence="1">Uncharacterized protein</fullName>
    </submittedName>
</protein>
<evidence type="ECO:0000313" key="1">
    <source>
        <dbReference type="EMBL" id="SOB58716.1"/>
    </source>
</evidence>
<gene>
    <name evidence="1" type="ORF">DPRO_1816</name>
</gene>
<proteinExistence type="predicted"/>
<sequence length="102" mass="11541">MILHHNLHAINFLSIRDLASEEDALFVNGSLPTTNIGYPELGTAEQFSKLFTANKFTLQKAETTSNFPDWYKGKLKDVEMIYDGVKPKSAPPPILWTTDRPF</sequence>
<dbReference type="EMBL" id="LT907975">
    <property type="protein sequence ID" value="SOB58716.1"/>
    <property type="molecule type" value="Genomic_DNA"/>
</dbReference>
<accession>A0A2C8F7V3</accession>
<name>A0A2C8F7V3_9BACT</name>
<dbReference type="KEGG" id="pprf:DPRO_1816"/>
<keyword evidence="2" id="KW-1185">Reference proteome</keyword>
<evidence type="ECO:0000313" key="2">
    <source>
        <dbReference type="Proteomes" id="UP000219215"/>
    </source>
</evidence>
<organism evidence="1 2">
    <name type="scientific">Pseudodesulfovibrio profundus</name>
    <dbReference type="NCBI Taxonomy" id="57320"/>
    <lineage>
        <taxon>Bacteria</taxon>
        <taxon>Pseudomonadati</taxon>
        <taxon>Thermodesulfobacteriota</taxon>
        <taxon>Desulfovibrionia</taxon>
        <taxon>Desulfovibrionales</taxon>
        <taxon>Desulfovibrionaceae</taxon>
    </lineage>
</organism>
<dbReference type="AlphaFoldDB" id="A0A2C8F7V3"/>
<dbReference type="Proteomes" id="UP000219215">
    <property type="component" value="Chromosome DPRO"/>
</dbReference>
<reference evidence="2" key="1">
    <citation type="submission" date="2017-09" db="EMBL/GenBank/DDBJ databases">
        <authorList>
            <person name="Regsiter A."/>
            <person name="William W."/>
        </authorList>
    </citation>
    <scope>NUCLEOTIDE SEQUENCE [LARGE SCALE GENOMIC DNA]</scope>
    <source>
        <strain evidence="2">500-1</strain>
    </source>
</reference>